<reference evidence="2" key="1">
    <citation type="journal article" date="2020" name="Stud. Mycol.">
        <title>101 Dothideomycetes genomes: a test case for predicting lifestyles and emergence of pathogens.</title>
        <authorList>
            <person name="Haridas S."/>
            <person name="Albert R."/>
            <person name="Binder M."/>
            <person name="Bloem J."/>
            <person name="Labutti K."/>
            <person name="Salamov A."/>
            <person name="Andreopoulos B."/>
            <person name="Baker S."/>
            <person name="Barry K."/>
            <person name="Bills G."/>
            <person name="Bluhm B."/>
            <person name="Cannon C."/>
            <person name="Castanera R."/>
            <person name="Culley D."/>
            <person name="Daum C."/>
            <person name="Ezra D."/>
            <person name="Gonzalez J."/>
            <person name="Henrissat B."/>
            <person name="Kuo A."/>
            <person name="Liang C."/>
            <person name="Lipzen A."/>
            <person name="Lutzoni F."/>
            <person name="Magnuson J."/>
            <person name="Mondo S."/>
            <person name="Nolan M."/>
            <person name="Ohm R."/>
            <person name="Pangilinan J."/>
            <person name="Park H.-J."/>
            <person name="Ramirez L."/>
            <person name="Alfaro M."/>
            <person name="Sun H."/>
            <person name="Tritt A."/>
            <person name="Yoshinaga Y."/>
            <person name="Zwiers L.-H."/>
            <person name="Turgeon B."/>
            <person name="Goodwin S."/>
            <person name="Spatafora J."/>
            <person name="Crous P."/>
            <person name="Grigoriev I."/>
        </authorList>
    </citation>
    <scope>NUCLEOTIDE SEQUENCE</scope>
    <source>
        <strain evidence="2">CBS 113818</strain>
    </source>
</reference>
<evidence type="ECO:0000313" key="3">
    <source>
        <dbReference type="Proteomes" id="UP000799424"/>
    </source>
</evidence>
<evidence type="ECO:0000259" key="1">
    <source>
        <dbReference type="Pfam" id="PF07985"/>
    </source>
</evidence>
<dbReference type="PANTHER" id="PTHR42080:SF1">
    <property type="entry name" value="SRR1-LIKE DOMAIN-CONTAINING PROTEIN"/>
    <property type="match status" value="1"/>
</dbReference>
<dbReference type="EMBL" id="MU006227">
    <property type="protein sequence ID" value="KAF2825784.1"/>
    <property type="molecule type" value="Genomic_DNA"/>
</dbReference>
<dbReference type="Pfam" id="PF07985">
    <property type="entry name" value="SRR1"/>
    <property type="match status" value="1"/>
</dbReference>
<dbReference type="AlphaFoldDB" id="A0A6A6ZZ39"/>
<protein>
    <recommendedName>
        <fullName evidence="1">SRR1-like domain-containing protein</fullName>
    </recommendedName>
</protein>
<evidence type="ECO:0000313" key="2">
    <source>
        <dbReference type="EMBL" id="KAF2825784.1"/>
    </source>
</evidence>
<dbReference type="OrthoDB" id="5230585at2759"/>
<accession>A0A6A6ZZ39</accession>
<dbReference type="Proteomes" id="UP000799424">
    <property type="component" value="Unassembled WGS sequence"/>
</dbReference>
<proteinExistence type="predicted"/>
<name>A0A6A6ZZ39_9PLEO</name>
<dbReference type="InterPro" id="IPR012942">
    <property type="entry name" value="SRR1-like"/>
</dbReference>
<gene>
    <name evidence="2" type="ORF">CC86DRAFT_407043</name>
</gene>
<dbReference type="PANTHER" id="PTHR42080">
    <property type="entry name" value="SRR1 DOMAIN-CONTAINING PROTEIN"/>
    <property type="match status" value="1"/>
</dbReference>
<keyword evidence="3" id="KW-1185">Reference proteome</keyword>
<organism evidence="2 3">
    <name type="scientific">Ophiobolus disseminans</name>
    <dbReference type="NCBI Taxonomy" id="1469910"/>
    <lineage>
        <taxon>Eukaryota</taxon>
        <taxon>Fungi</taxon>
        <taxon>Dikarya</taxon>
        <taxon>Ascomycota</taxon>
        <taxon>Pezizomycotina</taxon>
        <taxon>Dothideomycetes</taxon>
        <taxon>Pleosporomycetidae</taxon>
        <taxon>Pleosporales</taxon>
        <taxon>Pleosporineae</taxon>
        <taxon>Phaeosphaeriaceae</taxon>
        <taxon>Ophiobolus</taxon>
    </lineage>
</organism>
<feature type="domain" description="SRR1-like" evidence="1">
    <location>
        <begin position="107"/>
        <end position="221"/>
    </location>
</feature>
<sequence>MYLEADVEAYGDPKDLKDLFEYLQKPCKSGNKSVINYRNEFELSLDSDSGFWAHMSGPETRTATYIGSSPVYPSEPLSILEDLDPHLSRWRNTFNKSPSTKVITDFIEDHAKSIRQINNVIGLGLGRPGSSTYMKHYSEGEAAMDKIEFAYFQHMTILHIAEVTIRVQGHAVRVRAQDPIYSTFSKHSIMQNLPGIEVIEDPEAFLMLDSNTFLFHCHMPFDASAIALSLAGDDGLAGLMCAPLRSTSDEATLTGKTLVPGTNPMLIRKLLSNSTWDWSLGCVKKTIKPDHKWYGHGQEVGIYLREA</sequence>